<evidence type="ECO:0000256" key="3">
    <source>
        <dbReference type="ARBA" id="ARBA00019439"/>
    </source>
</evidence>
<keyword evidence="8" id="KW-0460">Magnesium</keyword>
<keyword evidence="7 13" id="KW-0812">Transmembrane</keyword>
<evidence type="ECO:0000313" key="15">
    <source>
        <dbReference type="EMBL" id="PZQ86011.1"/>
    </source>
</evidence>
<evidence type="ECO:0000313" key="16">
    <source>
        <dbReference type="Proteomes" id="UP000248887"/>
    </source>
</evidence>
<comment type="subcellular location">
    <subcellularLocation>
        <location evidence="1">Cell inner membrane</location>
        <topology evidence="1">Multi-pass membrane protein</topology>
    </subcellularLocation>
</comment>
<dbReference type="GO" id="GO:0015099">
    <property type="term" value="F:nickel cation transmembrane transporter activity"/>
    <property type="evidence" value="ECO:0007669"/>
    <property type="project" value="TreeGrafter"/>
</dbReference>
<keyword evidence="11 13" id="KW-0472">Membrane</keyword>
<dbReference type="Pfam" id="PF01544">
    <property type="entry name" value="CorA"/>
    <property type="match status" value="1"/>
</dbReference>
<dbReference type="FunFam" id="1.20.58.340:FF:000001">
    <property type="entry name" value="Magnesium transport protein CorA"/>
    <property type="match status" value="1"/>
</dbReference>
<keyword evidence="4" id="KW-0813">Transport</keyword>
<keyword evidence="6" id="KW-0997">Cell inner membrane</keyword>
<evidence type="ECO:0000256" key="5">
    <source>
        <dbReference type="ARBA" id="ARBA00022475"/>
    </source>
</evidence>
<dbReference type="CDD" id="cd12837">
    <property type="entry name" value="EcCorA-like_u1"/>
    <property type="match status" value="1"/>
</dbReference>
<dbReference type="InterPro" id="IPR002523">
    <property type="entry name" value="MgTranspt_CorA/ZnTranspt_ZntB"/>
</dbReference>
<evidence type="ECO:0000256" key="9">
    <source>
        <dbReference type="ARBA" id="ARBA00022989"/>
    </source>
</evidence>
<dbReference type="GO" id="GO:0015095">
    <property type="term" value="F:magnesium ion transmembrane transporter activity"/>
    <property type="evidence" value="ECO:0007669"/>
    <property type="project" value="TreeGrafter"/>
</dbReference>
<dbReference type="GO" id="GO:0015087">
    <property type="term" value="F:cobalt ion transmembrane transporter activity"/>
    <property type="evidence" value="ECO:0007669"/>
    <property type="project" value="TreeGrafter"/>
</dbReference>
<dbReference type="EMBL" id="QFQD01000001">
    <property type="protein sequence ID" value="PZQ86011.1"/>
    <property type="molecule type" value="Genomic_DNA"/>
</dbReference>
<dbReference type="AlphaFoldDB" id="A0A2W5R5L9"/>
<evidence type="ECO:0000256" key="11">
    <source>
        <dbReference type="ARBA" id="ARBA00023136"/>
    </source>
</evidence>
<feature type="transmembrane region" description="Helical" evidence="13">
    <location>
        <begin position="264"/>
        <end position="287"/>
    </location>
</feature>
<dbReference type="InterPro" id="IPR050829">
    <property type="entry name" value="CorA_MIT"/>
</dbReference>
<dbReference type="PANTHER" id="PTHR47685">
    <property type="entry name" value="MAGNESIUM TRANSPORT PROTEIN CORA"/>
    <property type="match status" value="1"/>
</dbReference>
<dbReference type="GO" id="GO:0005886">
    <property type="term" value="C:plasma membrane"/>
    <property type="evidence" value="ECO:0007669"/>
    <property type="project" value="UniProtKB-SubCell"/>
</dbReference>
<evidence type="ECO:0000256" key="6">
    <source>
        <dbReference type="ARBA" id="ARBA00022519"/>
    </source>
</evidence>
<dbReference type="InterPro" id="IPR000595">
    <property type="entry name" value="cNMP-bd_dom"/>
</dbReference>
<evidence type="ECO:0000256" key="10">
    <source>
        <dbReference type="ARBA" id="ARBA00023065"/>
    </source>
</evidence>
<evidence type="ECO:0000256" key="1">
    <source>
        <dbReference type="ARBA" id="ARBA00004429"/>
    </source>
</evidence>
<accession>A0A2W5R5L9</accession>
<dbReference type="InterPro" id="IPR045863">
    <property type="entry name" value="CorA_TM1_TM2"/>
</dbReference>
<comment type="catalytic activity">
    <reaction evidence="12">
        <text>Mg(2+)(in) = Mg(2+)(out)</text>
        <dbReference type="Rhea" id="RHEA:29827"/>
        <dbReference type="ChEBI" id="CHEBI:18420"/>
    </reaction>
</comment>
<evidence type="ECO:0000256" key="13">
    <source>
        <dbReference type="SAM" id="Phobius"/>
    </source>
</evidence>
<keyword evidence="9 13" id="KW-1133">Transmembrane helix</keyword>
<name>A0A2W5R5L9_ANCNO</name>
<dbReference type="Proteomes" id="UP000248887">
    <property type="component" value="Unassembled WGS sequence"/>
</dbReference>
<gene>
    <name evidence="15" type="ORF">DI549_00565</name>
</gene>
<comment type="similarity">
    <text evidence="2">Belongs to the CorA metal ion transporter (MIT) (TC 1.A.35) family.</text>
</comment>
<dbReference type="PROSITE" id="PS50042">
    <property type="entry name" value="CNMP_BINDING_3"/>
    <property type="match status" value="1"/>
</dbReference>
<sequence>MINAYSIRNGALARTSVGSADSIPTDAIWIDLFKPAPDEDLIVEASLGIAVPTQAEMVEIEPSSRLRIENGARYMTASVVCHSETEEPTLSDVTFILTNGRLATVRYEESTPFRIAQPKLDRAAAGALRGDRVLLILLDTIIDRAADIIERLGGDIDAISRRVFERDEAGETGSQRFRVLLRMLGRRGDLASKVRESLVSIGRLVTFLGTESEAQRFDKEQRALLKSMQRDVTSLNDHVSYLGNKITFLLDATLGMVSIEQNNIIKIFAVLSVVLMPPTLIASVYGMNFQYMPELNEHWGYPIALAAMLAAAVVPYLIFKWKRWL</sequence>
<feature type="transmembrane region" description="Helical" evidence="13">
    <location>
        <begin position="299"/>
        <end position="319"/>
    </location>
</feature>
<evidence type="ECO:0000256" key="4">
    <source>
        <dbReference type="ARBA" id="ARBA00022448"/>
    </source>
</evidence>
<evidence type="ECO:0000256" key="7">
    <source>
        <dbReference type="ARBA" id="ARBA00022692"/>
    </source>
</evidence>
<dbReference type="SUPFAM" id="SSF144083">
    <property type="entry name" value="Magnesium transport protein CorA, transmembrane region"/>
    <property type="match status" value="1"/>
</dbReference>
<organism evidence="15 16">
    <name type="scientific">Ancylobacter novellus</name>
    <name type="common">Thiobacillus novellus</name>
    <dbReference type="NCBI Taxonomy" id="921"/>
    <lineage>
        <taxon>Bacteria</taxon>
        <taxon>Pseudomonadati</taxon>
        <taxon>Pseudomonadota</taxon>
        <taxon>Alphaproteobacteria</taxon>
        <taxon>Hyphomicrobiales</taxon>
        <taxon>Xanthobacteraceae</taxon>
        <taxon>Ancylobacter</taxon>
    </lineage>
</organism>
<evidence type="ECO:0000256" key="2">
    <source>
        <dbReference type="ARBA" id="ARBA00009765"/>
    </source>
</evidence>
<dbReference type="Gene3D" id="1.20.58.340">
    <property type="entry name" value="Magnesium transport protein CorA, transmembrane region"/>
    <property type="match status" value="2"/>
</dbReference>
<keyword evidence="5" id="KW-1003">Cell membrane</keyword>
<evidence type="ECO:0000256" key="8">
    <source>
        <dbReference type="ARBA" id="ARBA00022842"/>
    </source>
</evidence>
<protein>
    <recommendedName>
        <fullName evidence="3">Magnesium transport protein CorA</fullName>
    </recommendedName>
</protein>
<dbReference type="InterPro" id="IPR045861">
    <property type="entry name" value="CorA_cytoplasmic_dom"/>
</dbReference>
<proteinExistence type="inferred from homology"/>
<dbReference type="SUPFAM" id="SSF143865">
    <property type="entry name" value="CorA soluble domain-like"/>
    <property type="match status" value="1"/>
</dbReference>
<keyword evidence="10" id="KW-0406">Ion transport</keyword>
<evidence type="ECO:0000259" key="14">
    <source>
        <dbReference type="PROSITE" id="PS50042"/>
    </source>
</evidence>
<feature type="domain" description="Cyclic nucleotide-binding" evidence="14">
    <location>
        <begin position="92"/>
        <end position="166"/>
    </location>
</feature>
<reference evidence="15 16" key="1">
    <citation type="submission" date="2017-08" db="EMBL/GenBank/DDBJ databases">
        <title>Infants hospitalized years apart are colonized by the same room-sourced microbial strains.</title>
        <authorList>
            <person name="Brooks B."/>
            <person name="Olm M.R."/>
            <person name="Firek B.A."/>
            <person name="Baker R."/>
            <person name="Thomas B.C."/>
            <person name="Morowitz M.J."/>
            <person name="Banfield J.F."/>
        </authorList>
    </citation>
    <scope>NUCLEOTIDE SEQUENCE [LARGE SCALE GENOMIC DNA]</scope>
    <source>
        <strain evidence="15">S2_005_001_R2_27</strain>
    </source>
</reference>
<evidence type="ECO:0000256" key="12">
    <source>
        <dbReference type="ARBA" id="ARBA00034269"/>
    </source>
</evidence>
<dbReference type="PANTHER" id="PTHR47685:SF1">
    <property type="entry name" value="MAGNESIUM TRANSPORT PROTEIN CORA"/>
    <property type="match status" value="1"/>
</dbReference>
<comment type="caution">
    <text evidence="15">The sequence shown here is derived from an EMBL/GenBank/DDBJ whole genome shotgun (WGS) entry which is preliminary data.</text>
</comment>